<dbReference type="EMBL" id="CAJVPL010000242">
    <property type="protein sequence ID" value="CAG8471584.1"/>
    <property type="molecule type" value="Genomic_DNA"/>
</dbReference>
<dbReference type="GO" id="GO:0008168">
    <property type="term" value="F:methyltransferase activity"/>
    <property type="evidence" value="ECO:0007669"/>
    <property type="project" value="TreeGrafter"/>
</dbReference>
<proteinExistence type="predicted"/>
<dbReference type="Pfam" id="PF13649">
    <property type="entry name" value="Methyltransf_25"/>
    <property type="match status" value="1"/>
</dbReference>
<accession>A0A9N8Z4D3</accession>
<evidence type="ECO:0000313" key="4">
    <source>
        <dbReference type="Proteomes" id="UP000789831"/>
    </source>
</evidence>
<protein>
    <submittedName>
        <fullName evidence="3">11996_t:CDS:1</fullName>
    </submittedName>
</protein>
<dbReference type="SUPFAM" id="SSF53335">
    <property type="entry name" value="S-adenosyl-L-methionine-dependent methyltransferases"/>
    <property type="match status" value="1"/>
</dbReference>
<comment type="caution">
    <text evidence="3">The sequence shown here is derived from an EMBL/GenBank/DDBJ whole genome shotgun (WGS) entry which is preliminary data.</text>
</comment>
<organism evidence="3 4">
    <name type="scientific">Ambispora gerdemannii</name>
    <dbReference type="NCBI Taxonomy" id="144530"/>
    <lineage>
        <taxon>Eukaryota</taxon>
        <taxon>Fungi</taxon>
        <taxon>Fungi incertae sedis</taxon>
        <taxon>Mucoromycota</taxon>
        <taxon>Glomeromycotina</taxon>
        <taxon>Glomeromycetes</taxon>
        <taxon>Archaeosporales</taxon>
        <taxon>Ambisporaceae</taxon>
        <taxon>Ambispora</taxon>
    </lineage>
</organism>
<reference evidence="3" key="1">
    <citation type="submission" date="2021-06" db="EMBL/GenBank/DDBJ databases">
        <authorList>
            <person name="Kallberg Y."/>
            <person name="Tangrot J."/>
            <person name="Rosling A."/>
        </authorList>
    </citation>
    <scope>NUCLEOTIDE SEQUENCE</scope>
    <source>
        <strain evidence="3">MT106</strain>
    </source>
</reference>
<gene>
    <name evidence="3" type="ORF">AGERDE_LOCUS2767</name>
</gene>
<dbReference type="PANTHER" id="PTHR43591">
    <property type="entry name" value="METHYLTRANSFERASE"/>
    <property type="match status" value="1"/>
</dbReference>
<dbReference type="InterPro" id="IPR029063">
    <property type="entry name" value="SAM-dependent_MTases_sf"/>
</dbReference>
<dbReference type="AlphaFoldDB" id="A0A9N8Z4D3"/>
<name>A0A9N8Z4D3_9GLOM</name>
<dbReference type="OrthoDB" id="184880at2759"/>
<feature type="domain" description="Methyltransferase" evidence="2">
    <location>
        <begin position="85"/>
        <end position="175"/>
    </location>
</feature>
<feature type="compositionally biased region" description="Basic and acidic residues" evidence="1">
    <location>
        <begin position="8"/>
        <end position="19"/>
    </location>
</feature>
<feature type="region of interest" description="Disordered" evidence="1">
    <location>
        <begin position="1"/>
        <end position="27"/>
    </location>
</feature>
<dbReference type="PANTHER" id="PTHR43591:SF24">
    <property type="entry name" value="2-METHOXY-6-POLYPRENYL-1,4-BENZOQUINOL METHYLASE, MITOCHONDRIAL"/>
    <property type="match status" value="1"/>
</dbReference>
<evidence type="ECO:0000313" key="3">
    <source>
        <dbReference type="EMBL" id="CAG8471584.1"/>
    </source>
</evidence>
<dbReference type="Proteomes" id="UP000789831">
    <property type="component" value="Unassembled WGS sequence"/>
</dbReference>
<dbReference type="Gene3D" id="3.40.50.150">
    <property type="entry name" value="Vaccinia Virus protein VP39"/>
    <property type="match status" value="1"/>
</dbReference>
<evidence type="ECO:0000256" key="1">
    <source>
        <dbReference type="SAM" id="MobiDB-lite"/>
    </source>
</evidence>
<keyword evidence="4" id="KW-1185">Reference proteome</keyword>
<dbReference type="CDD" id="cd02440">
    <property type="entry name" value="AdoMet_MTases"/>
    <property type="match status" value="1"/>
</dbReference>
<dbReference type="InterPro" id="IPR041698">
    <property type="entry name" value="Methyltransf_25"/>
</dbReference>
<evidence type="ECO:0000259" key="2">
    <source>
        <dbReference type="Pfam" id="PF13649"/>
    </source>
</evidence>
<sequence>MGNSKSLLNKEKKSVESRSKKILKSKSSSRQTDSKNFFEFDADLNFAICSEADRLFTLHLFVQHVFDGRFSAPIESKLRNGEAKVLDIGCGPGAWILEMATEYPSSQFFGIDIADAYPTENCPNNVKFETRNVIERLAFPDDYFDFVRIALMSSSLNEQEYYDAICQVLRVLKPGQYIEIIEFLLPIHNLGPKHKTIDEAFQAHSAAYGINLRMARKLESMLETTKQTNDIESMTRTVQVGLSGGKAGKLLYMILDTFSLELSKNGIAASLGLSLEQYKDVWQECRQEMIDYETRVSIKKVWGQKVVT</sequence>